<reference evidence="1 2" key="1">
    <citation type="journal article" date="2012" name="Genome Biol.">
        <title>Genome and low-iron response of an oceanic diatom adapted to chronic iron limitation.</title>
        <authorList>
            <person name="Lommer M."/>
            <person name="Specht M."/>
            <person name="Roy A.S."/>
            <person name="Kraemer L."/>
            <person name="Andreson R."/>
            <person name="Gutowska M.A."/>
            <person name="Wolf J."/>
            <person name="Bergner S.V."/>
            <person name="Schilhabel M.B."/>
            <person name="Klostermeier U.C."/>
            <person name="Beiko R.G."/>
            <person name="Rosenstiel P."/>
            <person name="Hippler M."/>
            <person name="Laroche J."/>
        </authorList>
    </citation>
    <scope>NUCLEOTIDE SEQUENCE [LARGE SCALE GENOMIC DNA]</scope>
    <source>
        <strain evidence="1 2">CCMP1005</strain>
    </source>
</reference>
<comment type="caution">
    <text evidence="1">The sequence shown here is derived from an EMBL/GenBank/DDBJ whole genome shotgun (WGS) entry which is preliminary data.</text>
</comment>
<dbReference type="Proteomes" id="UP000266841">
    <property type="component" value="Unassembled WGS sequence"/>
</dbReference>
<evidence type="ECO:0000313" key="2">
    <source>
        <dbReference type="Proteomes" id="UP000266841"/>
    </source>
</evidence>
<organism evidence="1 2">
    <name type="scientific">Thalassiosira oceanica</name>
    <name type="common">Marine diatom</name>
    <dbReference type="NCBI Taxonomy" id="159749"/>
    <lineage>
        <taxon>Eukaryota</taxon>
        <taxon>Sar</taxon>
        <taxon>Stramenopiles</taxon>
        <taxon>Ochrophyta</taxon>
        <taxon>Bacillariophyta</taxon>
        <taxon>Coscinodiscophyceae</taxon>
        <taxon>Thalassiosirophycidae</taxon>
        <taxon>Thalassiosirales</taxon>
        <taxon>Thalassiosiraceae</taxon>
        <taxon>Thalassiosira</taxon>
    </lineage>
</organism>
<accession>K0R2K6</accession>
<protein>
    <submittedName>
        <fullName evidence="1">Uncharacterized protein</fullName>
    </submittedName>
</protein>
<sequence>MIFLRFDLCRSMKVELRGDHVREGTDHLHRTNRLVVYSIIGRRERPISMRVGNSRSRHSRRHRPGWPCLQAEGTLLWLKRLRLETDQM</sequence>
<name>K0R2K6_THAOC</name>
<dbReference type="EMBL" id="AGNL01047811">
    <property type="protein sequence ID" value="EJK46350.1"/>
    <property type="molecule type" value="Genomic_DNA"/>
</dbReference>
<keyword evidence="2" id="KW-1185">Reference proteome</keyword>
<proteinExistence type="predicted"/>
<gene>
    <name evidence="1" type="ORF">THAOC_34987</name>
</gene>
<evidence type="ECO:0000313" key="1">
    <source>
        <dbReference type="EMBL" id="EJK46350.1"/>
    </source>
</evidence>
<dbReference type="AlphaFoldDB" id="K0R2K6"/>